<feature type="region of interest" description="Disordered" evidence="2">
    <location>
        <begin position="1750"/>
        <end position="1770"/>
    </location>
</feature>
<keyword evidence="1" id="KW-0863">Zinc-finger</keyword>
<sequence>MTFESQLKLGQFRNWVRSSIGLRCLKDGLLDYVSTKTEEQYETFVTYVKGRAKIDTFTCEKCELCNLLPHHALEKRPCNQKNVKSCNCKRQGGRRICPEGGACGIFYDCVIDEHSQKDPSWCNTSVELWSTNSFEFLKCYISTPGYKNKISLSQIDASGLLSICLNNMGLNAAFNNILDLLKKVKDYRNEILHSGDLKISNERLKEYLNDMKGILQHSELDENEAAQRELKQLQMLETDEIVITSQEGINMRKDALKAVIEREIELKLNLSDEYSSLSTDDDTTTVKTPLTNGDTSVVKATLTAEERDKIEKELAQLVCIENKHYRCIEASLQEVEKEMLSVKDTIRTHRSDLEEIKTGLLSQHNVLRSLSEEQQKQSKVLVETHTLLEDVCATGIETHSTAQATHKVALQSSNDIKELTEQIRRMNAPNVVPVNISNTDKNGEKQLSQRLVEVGTSIVNMEKIPPEKKTQLRHCLKMALNEIEKDENEVTALKEECLAIYVRSKSLIAWADLCERCLAKEFTQTFRSVEREVRRLTGLKNVELDVVVYEEDFLKSVNAIGSTRSETIQENDNANTNREVEEVRTVQTSSGRRRYQICFTFESSSDSDESSTARKETSSNDNTVTADFLDGLDEDEDNETNEDEYDKDVIEMIEIDTRNTIMKESHMGQADIPNELVCNSCRKKFHASEELSDHLSEYSNISHRLSDERSKWTQRSPPRGVKLENFTLCERYSKKKACPYGDKCTRPHTDSELKEWNKRLESMRQLVLHIGENIEGLALGYSLHKLFKEEKQMKATRQELDFVFIQSLSDLNVHTITKRFKNKWTFKINSEYSLKSVCLTDQEASTYYSISNITDSTDNRDDCYERFQQKDEWKNPKYLLDRGVYKYTIKVAFQTEIYGSFYQNIIFDFGKPELLLKQVAVESAPVTSVDEVRDKTEEDDIGIKLMKQYPLKELLSEEFPDSLNRENYTTWMHMMLYSEEQAGLEEISRFNIKTYLILEDCLKPIDNPTSETLYAQDGELFARISLNDELSVDSKIGKMILRQTHMIWIAPVAAESGYAHSKMTVYEARIEHRERDFIDVELSRQCVQGLKLKCGLEIQVEIQFQLDRVVFCEMHRAVDNLHHLDFVFPPLLHTHDFQKAASVLERTFDNEGMGDLNQNQITAVVKSSCTLKKVTPPLLIVGPYGTGKTYTIAQAVKYIITQSMKSPQEPKSRVLISTSSNSEADAYIKDYMHQFVEAGISEARPLRIYYKYRWKQTVPKTVLAYCTLEENDGKKGTFRSPTKAEVSQHRVIVTTLHTAKLLTYLDLPEDFFTHIFIDEAAQSLECDLLIPISLAGAKTRIILAGDHMQMSMLERLAEYYLVDSPFVVTLGDNYRSNKAIIDFTSALFYDSRLKAVKNPAPHKVYYPLTFFTARGKEIMPDLKIGYYNMSELYEVVDQVQQLCKHWPREWGRFDRKSICVVSTYTMQFRVIIMSTVRTKHTCSVNTVDNDDYDLGFLSNLKLLNTVITRAQSLVIAVGDPVALCLIGRCSKVWEYYLEICNDHGSFFGLTWKHFKSLLENTEVEETYRLNPLAKEFVPRTCINSIRVPPNSPVSAVESVARQPAVTHPLQSIAVPPCVDRTAVELLTEQIPSIDNVQFGLPAPHANMNVVPSTTMTESSMFSIHSEINVEQALPLKTQQDTVFNRDPGYIRSQRYHGMNPDATLFKPGIAKISRTSIDLPPSPGSFKMNPEATEFIYEQTNIVQTSIDPLPSQGSDKGNSDATENMHGSTNIPPESIYCLPTWDKGSLPHLNYLNPCGGLNQLPSTVEGTSDASFEQHAVFPSEVENTAENPEIVHDLYGKDNNDSLIHLLGTQNDNKETKKDQLTTKTFETRADHYNIAFSDEITSLIESKSSATGHLLSKDKADLKRNDNPYRLQTIREKESFQFDNADGFIMRRHRSNPTTRNEQSWYRKTDDARLESVGIKSYDETPSKNSSRTKQIGKKIGVIRYVPGFVKPDAGECSEDWIKSILNPSIDIFNPNVNSPQYPRQAVRSGNIGIVKSAESLNKTDDQKVFREAEYTSAVPSKEKPEEDGFEKLSYAEIVKKRAEKNL</sequence>
<dbReference type="Pfam" id="PF13086">
    <property type="entry name" value="AAA_11"/>
    <property type="match status" value="1"/>
</dbReference>
<feature type="region of interest" description="Disordered" evidence="2">
    <location>
        <begin position="568"/>
        <end position="587"/>
    </location>
</feature>
<feature type="zinc finger region" description="C3H1-type" evidence="1">
    <location>
        <begin position="723"/>
        <end position="751"/>
    </location>
</feature>
<evidence type="ECO:0000259" key="3">
    <source>
        <dbReference type="PROSITE" id="PS50103"/>
    </source>
</evidence>
<dbReference type="InterPro" id="IPR000571">
    <property type="entry name" value="Znf_CCCH"/>
</dbReference>
<dbReference type="SUPFAM" id="SSF52540">
    <property type="entry name" value="P-loop containing nucleoside triphosphate hydrolases"/>
    <property type="match status" value="1"/>
</dbReference>
<dbReference type="Proteomes" id="UP001164746">
    <property type="component" value="Chromosome 16"/>
</dbReference>
<dbReference type="InterPro" id="IPR041677">
    <property type="entry name" value="DNA2/NAM7_AAA_11"/>
</dbReference>
<dbReference type="Gene3D" id="3.40.50.300">
    <property type="entry name" value="P-loop containing nucleotide triphosphate hydrolases"/>
    <property type="match status" value="3"/>
</dbReference>
<keyword evidence="5" id="KW-1185">Reference proteome</keyword>
<dbReference type="InterPro" id="IPR027897">
    <property type="entry name" value="DUF4559"/>
</dbReference>
<organism evidence="4 5">
    <name type="scientific">Mya arenaria</name>
    <name type="common">Soft-shell clam</name>
    <dbReference type="NCBI Taxonomy" id="6604"/>
    <lineage>
        <taxon>Eukaryota</taxon>
        <taxon>Metazoa</taxon>
        <taxon>Spiralia</taxon>
        <taxon>Lophotrochozoa</taxon>
        <taxon>Mollusca</taxon>
        <taxon>Bivalvia</taxon>
        <taxon>Autobranchia</taxon>
        <taxon>Heteroconchia</taxon>
        <taxon>Euheterodonta</taxon>
        <taxon>Imparidentia</taxon>
        <taxon>Neoheterodontei</taxon>
        <taxon>Myida</taxon>
        <taxon>Myoidea</taxon>
        <taxon>Myidae</taxon>
        <taxon>Mya</taxon>
    </lineage>
</organism>
<evidence type="ECO:0000256" key="1">
    <source>
        <dbReference type="PROSITE-ProRule" id="PRU00723"/>
    </source>
</evidence>
<accession>A0ABY7G8A3</accession>
<dbReference type="Pfam" id="PF15112">
    <property type="entry name" value="DUF4559"/>
    <property type="match status" value="1"/>
</dbReference>
<keyword evidence="1" id="KW-0862">Zinc</keyword>
<protein>
    <submittedName>
        <fullName evidence="4">HELZ-like protein</fullName>
    </submittedName>
</protein>
<dbReference type="InterPro" id="IPR047187">
    <property type="entry name" value="SF1_C_Upf1"/>
</dbReference>
<dbReference type="PANTHER" id="PTHR10887">
    <property type="entry name" value="DNA2/NAM7 HELICASE FAMILY"/>
    <property type="match status" value="1"/>
</dbReference>
<feature type="compositionally biased region" description="Acidic residues" evidence="2">
    <location>
        <begin position="630"/>
        <end position="644"/>
    </location>
</feature>
<proteinExistence type="predicted"/>
<feature type="region of interest" description="Disordered" evidence="2">
    <location>
        <begin position="604"/>
        <end position="644"/>
    </location>
</feature>
<dbReference type="InterPro" id="IPR027417">
    <property type="entry name" value="P-loop_NTPase"/>
</dbReference>
<dbReference type="InterPro" id="IPR041679">
    <property type="entry name" value="DNA2/NAM7-like_C"/>
</dbReference>
<dbReference type="EMBL" id="CP111027">
    <property type="protein sequence ID" value="WAR30137.1"/>
    <property type="molecule type" value="Genomic_DNA"/>
</dbReference>
<evidence type="ECO:0000256" key="2">
    <source>
        <dbReference type="SAM" id="MobiDB-lite"/>
    </source>
</evidence>
<dbReference type="InterPro" id="IPR045055">
    <property type="entry name" value="DNA2/NAM7-like"/>
</dbReference>
<evidence type="ECO:0000313" key="5">
    <source>
        <dbReference type="Proteomes" id="UP001164746"/>
    </source>
</evidence>
<feature type="domain" description="C3H1-type" evidence="3">
    <location>
        <begin position="723"/>
        <end position="751"/>
    </location>
</feature>
<dbReference type="PROSITE" id="PS50103">
    <property type="entry name" value="ZF_C3H1"/>
    <property type="match status" value="1"/>
</dbReference>
<dbReference type="PANTHER" id="PTHR10887:SF365">
    <property type="entry name" value="HELICASE WITH ZINC FINGER DOMAIN-RELATED"/>
    <property type="match status" value="1"/>
</dbReference>
<gene>
    <name evidence="4" type="ORF">MAR_003705</name>
</gene>
<keyword evidence="1" id="KW-0479">Metal-binding</keyword>
<dbReference type="Pfam" id="PF13087">
    <property type="entry name" value="AAA_12"/>
    <property type="match status" value="1"/>
</dbReference>
<dbReference type="CDD" id="cd18808">
    <property type="entry name" value="SF1_C_Upf1"/>
    <property type="match status" value="1"/>
</dbReference>
<reference evidence="4" key="1">
    <citation type="submission" date="2022-11" db="EMBL/GenBank/DDBJ databases">
        <title>Centuries of genome instability and evolution in soft-shell clam transmissible cancer (bioRxiv).</title>
        <authorList>
            <person name="Hart S.F.M."/>
            <person name="Yonemitsu M.A."/>
            <person name="Giersch R.M."/>
            <person name="Beal B.F."/>
            <person name="Arriagada G."/>
            <person name="Davis B.W."/>
            <person name="Ostrander E.A."/>
            <person name="Goff S.P."/>
            <person name="Metzger M.J."/>
        </authorList>
    </citation>
    <scope>NUCLEOTIDE SEQUENCE</scope>
    <source>
        <strain evidence="4">MELC-2E11</strain>
        <tissue evidence="4">Siphon/mantle</tissue>
    </source>
</reference>
<feature type="compositionally biased region" description="Polar residues" evidence="2">
    <location>
        <begin position="568"/>
        <end position="577"/>
    </location>
</feature>
<evidence type="ECO:0000313" key="4">
    <source>
        <dbReference type="EMBL" id="WAR30137.1"/>
    </source>
</evidence>
<name>A0ABY7G8A3_MYAAR</name>